<accession>A0ABV6C6Y6</accession>
<dbReference type="EMBL" id="JBHLXE010000013">
    <property type="protein sequence ID" value="MFC0178734.1"/>
    <property type="molecule type" value="Genomic_DNA"/>
</dbReference>
<proteinExistence type="predicted"/>
<keyword evidence="4" id="KW-1185">Reference proteome</keyword>
<feature type="region of interest" description="Disordered" evidence="1">
    <location>
        <begin position="195"/>
        <end position="220"/>
    </location>
</feature>
<feature type="signal peptide" evidence="2">
    <location>
        <begin position="1"/>
        <end position="26"/>
    </location>
</feature>
<dbReference type="RefSeq" id="WP_385875630.1">
    <property type="nucleotide sequence ID" value="NZ_JBHLXE010000013.1"/>
</dbReference>
<protein>
    <submittedName>
        <fullName evidence="3">Uncharacterized protein</fullName>
    </submittedName>
</protein>
<evidence type="ECO:0000256" key="2">
    <source>
        <dbReference type="SAM" id="SignalP"/>
    </source>
</evidence>
<evidence type="ECO:0000313" key="4">
    <source>
        <dbReference type="Proteomes" id="UP001589758"/>
    </source>
</evidence>
<gene>
    <name evidence="3" type="ORF">ACFFIT_01235</name>
</gene>
<comment type="caution">
    <text evidence="3">The sequence shown here is derived from an EMBL/GenBank/DDBJ whole genome shotgun (WGS) entry which is preliminary data.</text>
</comment>
<evidence type="ECO:0000256" key="1">
    <source>
        <dbReference type="SAM" id="MobiDB-lite"/>
    </source>
</evidence>
<sequence>MKRNYFKKTAVALAVFTSFMASPVFAAQVFKSTYTQPIEGFPPIIKSVGAQLYLQEDPTKPYEGGTDKPSVTIRVGDIVRVPTHLKEEAYSKFYEVYDLDKDTEDKKNIVLNFEWYLLDEGATKIDASAKKLGVKDGVSGNPNDLGQSYVVGPDAIGKQIGFRIKPYTQIGLPLEGTYLDVPNIAYLGGQDYPVDEEGNPIPDLPPVDKPEESNPAIEDKPVVPGKQYLVQIFDVKTQENLGGQKVFVNREYGARVLVLNEESNSYEDKTDEYKQYITWNLYYTDSNGHNKRAEYMTAKGYMNVPSDEEALKDFNPDEATYQPDASVQARFVNQDNTVFKTQVNNEGTIDALKTQGPNFSDQGLNLRVNLVLPGQ</sequence>
<feature type="chain" id="PRO_5046397837" evidence="2">
    <location>
        <begin position="27"/>
        <end position="375"/>
    </location>
</feature>
<reference evidence="3 4" key="1">
    <citation type="submission" date="2024-09" db="EMBL/GenBank/DDBJ databases">
        <authorList>
            <person name="Sun Q."/>
            <person name="Mori K."/>
        </authorList>
    </citation>
    <scope>NUCLEOTIDE SEQUENCE [LARGE SCALE GENOMIC DNA]</scope>
    <source>
        <strain evidence="3 4">CCM 8545</strain>
    </source>
</reference>
<feature type="compositionally biased region" description="Basic and acidic residues" evidence="1">
    <location>
        <begin position="206"/>
        <end position="220"/>
    </location>
</feature>
<organism evidence="3 4">
    <name type="scientific">Thorsellia kenyensis</name>
    <dbReference type="NCBI Taxonomy" id="1549888"/>
    <lineage>
        <taxon>Bacteria</taxon>
        <taxon>Pseudomonadati</taxon>
        <taxon>Pseudomonadota</taxon>
        <taxon>Gammaproteobacteria</taxon>
        <taxon>Enterobacterales</taxon>
        <taxon>Thorselliaceae</taxon>
        <taxon>Thorsellia</taxon>
    </lineage>
</organism>
<keyword evidence="2" id="KW-0732">Signal</keyword>
<evidence type="ECO:0000313" key="3">
    <source>
        <dbReference type="EMBL" id="MFC0178734.1"/>
    </source>
</evidence>
<name>A0ABV6C6Y6_9GAMM</name>
<dbReference type="Proteomes" id="UP001589758">
    <property type="component" value="Unassembled WGS sequence"/>
</dbReference>